<dbReference type="PRINTS" id="PR00385">
    <property type="entry name" value="P450"/>
</dbReference>
<keyword evidence="16" id="KW-1185">Reference proteome</keyword>
<evidence type="ECO:0000256" key="14">
    <source>
        <dbReference type="SAM" id="Phobius"/>
    </source>
</evidence>
<feature type="transmembrane region" description="Helical" evidence="14">
    <location>
        <begin position="36"/>
        <end position="55"/>
    </location>
</feature>
<keyword evidence="7 14" id="KW-1133">Transmembrane helix</keyword>
<keyword evidence="6 12" id="KW-0479">Metal-binding</keyword>
<dbReference type="PROSITE" id="PS00086">
    <property type="entry name" value="CYTOCHROME_P450"/>
    <property type="match status" value="1"/>
</dbReference>
<name>A0A067DHY4_CITSI</name>
<dbReference type="InterPro" id="IPR051103">
    <property type="entry name" value="Plant_metabolite_P450s"/>
</dbReference>
<evidence type="ECO:0000256" key="5">
    <source>
        <dbReference type="ARBA" id="ARBA00022692"/>
    </source>
</evidence>
<dbReference type="SUPFAM" id="SSF48264">
    <property type="entry name" value="Cytochrome P450"/>
    <property type="match status" value="1"/>
</dbReference>
<reference evidence="15 16" key="1">
    <citation type="submission" date="2014-04" db="EMBL/GenBank/DDBJ databases">
        <authorList>
            <consortium name="International Citrus Genome Consortium"/>
            <person name="Gmitter F."/>
            <person name="Chen C."/>
            <person name="Farmerie W."/>
            <person name="Harkins T."/>
            <person name="Desany B."/>
            <person name="Mohiuddin M."/>
            <person name="Kodira C."/>
            <person name="Borodovsky M."/>
            <person name="Lomsadze A."/>
            <person name="Burns P."/>
            <person name="Jenkins J."/>
            <person name="Prochnik S."/>
            <person name="Shu S."/>
            <person name="Chapman J."/>
            <person name="Pitluck S."/>
            <person name="Schmutz J."/>
            <person name="Rokhsar D."/>
        </authorList>
    </citation>
    <scope>NUCLEOTIDE SEQUENCE</scope>
</reference>
<feature type="transmembrane region" description="Helical" evidence="14">
    <location>
        <begin position="215"/>
        <end position="232"/>
    </location>
</feature>
<feature type="binding site" description="axial binding residue" evidence="12">
    <location>
        <position position="500"/>
    </location>
    <ligand>
        <name>heme</name>
        <dbReference type="ChEBI" id="CHEBI:30413"/>
    </ligand>
    <ligandPart>
        <name>Fe</name>
        <dbReference type="ChEBI" id="CHEBI:18248"/>
    </ligandPart>
</feature>
<evidence type="ECO:0000313" key="15">
    <source>
        <dbReference type="EMBL" id="KDO42609.1"/>
    </source>
</evidence>
<evidence type="ECO:0000313" key="16">
    <source>
        <dbReference type="Proteomes" id="UP000027120"/>
    </source>
</evidence>
<dbReference type="GO" id="GO:0016020">
    <property type="term" value="C:membrane"/>
    <property type="evidence" value="ECO:0000318"/>
    <property type="project" value="GO_Central"/>
</dbReference>
<keyword evidence="11 14" id="KW-0472">Membrane</keyword>
<dbReference type="Gene3D" id="1.10.630.10">
    <property type="entry name" value="Cytochrome P450"/>
    <property type="match status" value="1"/>
</dbReference>
<dbReference type="PRINTS" id="PR00463">
    <property type="entry name" value="EP450I"/>
</dbReference>
<dbReference type="GO" id="GO:0020037">
    <property type="term" value="F:heme binding"/>
    <property type="evidence" value="ECO:0007669"/>
    <property type="project" value="InterPro"/>
</dbReference>
<gene>
    <name evidence="15" type="ORF">CISIN_1g008732mg</name>
</gene>
<dbReference type="AlphaFoldDB" id="A0A067DHY4"/>
<sequence>METNISSSIFIVFLYPTPNKLILPLIFFFPKMETCFTILIFLCISAFIKTFINLINSYKNQTYKLPPGPSKLPIISKFLLVIKSLVELETIIRTLHSKYGPLITLHIGSRPAIIIADRFLIHQALIQNSAVFANRPPATAIAKITSSKQHNINTAAYGPTWRFLRRNLTSEILSPPPVRSYWRARKWVLQILLDRLNSELANAKNGDDHATAVRVFDHFLFVMFSLLVLMCFGDKLDEKKIREVEDVQRLMVLNLKRFNVLNFWPRVTKIVFRKLWEEFCQIRKQQDNVLTPLIKERRKLKEERLSFHAKEDDDDDDYVLAYVDTLFDLQLPEEKRQLDDNEIMSLCSEFLDGGTATTTTSLQWVIANLVKYPHVQEKLFKEIKGVLGDAKRQVMEDDLPKMPYLKAVILETLRRHPPFHFLSGHAVTDDIVFNGFLVPKIATLRFMLVDIGRDPRVWDDPMAFKPERFLNCEQNGEEMFDLRGSSEIKMMPFGVGRRMCPGLGLALLHLKYFVANLIWSYEWKPVDGDDVDLEEKQEFTVVMKTPLRAHICPRSK</sequence>
<dbReference type="Pfam" id="PF00067">
    <property type="entry name" value="p450"/>
    <property type="match status" value="1"/>
</dbReference>
<dbReference type="GO" id="GO:0005506">
    <property type="term" value="F:iron ion binding"/>
    <property type="evidence" value="ECO:0007669"/>
    <property type="project" value="InterPro"/>
</dbReference>
<dbReference type="GO" id="GO:0016709">
    <property type="term" value="F:oxidoreductase activity, acting on paired donors, with incorporation or reduction of molecular oxygen, NAD(P)H as one donor, and incorporation of one atom of oxygen"/>
    <property type="evidence" value="ECO:0000318"/>
    <property type="project" value="GO_Central"/>
</dbReference>
<proteinExistence type="inferred from homology"/>
<evidence type="ECO:0000256" key="3">
    <source>
        <dbReference type="ARBA" id="ARBA00010617"/>
    </source>
</evidence>
<accession>A0A067DHY4</accession>
<comment type="subcellular location">
    <subcellularLocation>
        <location evidence="2">Membrane</location>
        <topology evidence="2">Single-pass membrane protein</topology>
    </subcellularLocation>
</comment>
<keyword evidence="8 13" id="KW-0560">Oxidoreductase</keyword>
<keyword evidence="9 12" id="KW-0408">Iron</keyword>
<evidence type="ECO:0000256" key="2">
    <source>
        <dbReference type="ARBA" id="ARBA00004167"/>
    </source>
</evidence>
<dbReference type="PANTHER" id="PTHR24298">
    <property type="entry name" value="FLAVONOID 3'-MONOOXYGENASE-RELATED"/>
    <property type="match status" value="1"/>
</dbReference>
<evidence type="ECO:0000256" key="9">
    <source>
        <dbReference type="ARBA" id="ARBA00023004"/>
    </source>
</evidence>
<evidence type="ECO:0000256" key="13">
    <source>
        <dbReference type="RuleBase" id="RU000461"/>
    </source>
</evidence>
<evidence type="ECO:0000256" key="4">
    <source>
        <dbReference type="ARBA" id="ARBA00022617"/>
    </source>
</evidence>
<dbReference type="SMR" id="A0A067DHY4"/>
<feature type="transmembrane region" description="Helical" evidence="14">
    <location>
        <begin position="6"/>
        <end position="29"/>
    </location>
</feature>
<dbReference type="InterPro" id="IPR002401">
    <property type="entry name" value="Cyt_P450_E_grp-I"/>
</dbReference>
<evidence type="ECO:0000256" key="6">
    <source>
        <dbReference type="ARBA" id="ARBA00022723"/>
    </source>
</evidence>
<evidence type="ECO:0000256" key="10">
    <source>
        <dbReference type="ARBA" id="ARBA00023033"/>
    </source>
</evidence>
<comment type="similarity">
    <text evidence="3 13">Belongs to the cytochrome P450 family.</text>
</comment>
<dbReference type="STRING" id="2711.A0A067DHY4"/>
<protein>
    <recommendedName>
        <fullName evidence="17">Cytochrome P450</fullName>
    </recommendedName>
</protein>
<organism evidence="15 16">
    <name type="scientific">Citrus sinensis</name>
    <name type="common">Sweet orange</name>
    <name type="synonym">Citrus aurantium var. sinensis</name>
    <dbReference type="NCBI Taxonomy" id="2711"/>
    <lineage>
        <taxon>Eukaryota</taxon>
        <taxon>Viridiplantae</taxon>
        <taxon>Streptophyta</taxon>
        <taxon>Embryophyta</taxon>
        <taxon>Tracheophyta</taxon>
        <taxon>Spermatophyta</taxon>
        <taxon>Magnoliopsida</taxon>
        <taxon>eudicotyledons</taxon>
        <taxon>Gunneridae</taxon>
        <taxon>Pentapetalae</taxon>
        <taxon>rosids</taxon>
        <taxon>malvids</taxon>
        <taxon>Sapindales</taxon>
        <taxon>Rutaceae</taxon>
        <taxon>Aurantioideae</taxon>
        <taxon>Citrus</taxon>
    </lineage>
</organism>
<evidence type="ECO:0000256" key="11">
    <source>
        <dbReference type="ARBA" id="ARBA00023136"/>
    </source>
</evidence>
<keyword evidence="4 12" id="KW-0349">Heme</keyword>
<dbReference type="CDD" id="cd11075">
    <property type="entry name" value="CYP77_89"/>
    <property type="match status" value="1"/>
</dbReference>
<dbReference type="InterPro" id="IPR036396">
    <property type="entry name" value="Cyt_P450_sf"/>
</dbReference>
<dbReference type="FunFam" id="1.10.630.10:FF:000012">
    <property type="entry name" value="Cytochrome P450 family protein"/>
    <property type="match status" value="1"/>
</dbReference>
<keyword evidence="10 13" id="KW-0503">Monooxygenase</keyword>
<evidence type="ECO:0000256" key="7">
    <source>
        <dbReference type="ARBA" id="ARBA00022989"/>
    </source>
</evidence>
<comment type="cofactor">
    <cofactor evidence="1 12">
        <name>heme</name>
        <dbReference type="ChEBI" id="CHEBI:30413"/>
    </cofactor>
</comment>
<dbReference type="Proteomes" id="UP000027120">
    <property type="component" value="Unassembled WGS sequence"/>
</dbReference>
<evidence type="ECO:0000256" key="1">
    <source>
        <dbReference type="ARBA" id="ARBA00001971"/>
    </source>
</evidence>
<dbReference type="InterPro" id="IPR001128">
    <property type="entry name" value="Cyt_P450"/>
</dbReference>
<dbReference type="PANTHER" id="PTHR24298:SF912">
    <property type="entry name" value="P450, PUTATIVE-RELATED"/>
    <property type="match status" value="1"/>
</dbReference>
<keyword evidence="5 14" id="KW-0812">Transmembrane</keyword>
<evidence type="ECO:0000256" key="12">
    <source>
        <dbReference type="PIRSR" id="PIRSR602401-1"/>
    </source>
</evidence>
<evidence type="ECO:0008006" key="17">
    <source>
        <dbReference type="Google" id="ProtNLM"/>
    </source>
</evidence>
<dbReference type="EMBL" id="KK785457">
    <property type="protein sequence ID" value="KDO42609.1"/>
    <property type="molecule type" value="Genomic_DNA"/>
</dbReference>
<evidence type="ECO:0000256" key="8">
    <source>
        <dbReference type="ARBA" id="ARBA00023002"/>
    </source>
</evidence>
<dbReference type="InterPro" id="IPR017972">
    <property type="entry name" value="Cyt_P450_CS"/>
</dbReference>